<dbReference type="NCBIfam" id="NF033540">
    <property type="entry name" value="transpos_IS701"/>
    <property type="match status" value="1"/>
</dbReference>
<dbReference type="PANTHER" id="PTHR33627:SF1">
    <property type="entry name" value="TRANSPOSASE"/>
    <property type="match status" value="1"/>
</dbReference>
<name>A0A5C8ZH82_9ACTN</name>
<dbReference type="InterPro" id="IPR038721">
    <property type="entry name" value="IS701-like_DDE_dom"/>
</dbReference>
<protein>
    <submittedName>
        <fullName evidence="2">IS701 family transposase</fullName>
    </submittedName>
</protein>
<evidence type="ECO:0000313" key="2">
    <source>
        <dbReference type="EMBL" id="TXR56531.1"/>
    </source>
</evidence>
<dbReference type="InterPro" id="IPR039365">
    <property type="entry name" value="IS701-like"/>
</dbReference>
<keyword evidence="3" id="KW-1185">Reference proteome</keyword>
<reference evidence="2 3" key="1">
    <citation type="submission" date="2019-07" db="EMBL/GenBank/DDBJ databases">
        <title>Quadrisphaera sp. strain DD2A genome sequencing and assembly.</title>
        <authorList>
            <person name="Kim I."/>
        </authorList>
    </citation>
    <scope>NUCLEOTIDE SEQUENCE [LARGE SCALE GENOMIC DNA]</scope>
    <source>
        <strain evidence="2 3">DD2A</strain>
    </source>
</reference>
<accession>A0A5C8ZH82</accession>
<dbReference type="AlphaFoldDB" id="A0A5C8ZH82"/>
<comment type="caution">
    <text evidence="2">The sequence shown here is derived from an EMBL/GenBank/DDBJ whole genome shotgun (WGS) entry which is preliminary data.</text>
</comment>
<organism evidence="2 3">
    <name type="scientific">Quadrisphaera setariae</name>
    <dbReference type="NCBI Taxonomy" id="2593304"/>
    <lineage>
        <taxon>Bacteria</taxon>
        <taxon>Bacillati</taxon>
        <taxon>Actinomycetota</taxon>
        <taxon>Actinomycetes</taxon>
        <taxon>Kineosporiales</taxon>
        <taxon>Kineosporiaceae</taxon>
        <taxon>Quadrisphaera</taxon>
    </lineage>
</organism>
<sequence length="461" mass="51059">MAEHAARPETRERIPKVIAALAADLPTKNAWTIAEHAGEDDPHGVQHLLNRASWDEDVASEQLAGFIADYLADPDAILIGDETGDIKKGTATVGVQRQYTGTAGRTENAQVAVYLAYATPRGHALVDREVYLPASWTEDRGRCERAGVPQEVDFATKPTLLGDMVERALAGGLPASWVTADEAYGGDPKLARRLETLSDARVQDDEQGLGYVLAISATRKVPITATTSRPASRVAADLPKRSWQRRSAGAGAHGQRVYEWAQVDLHPRITEKPNSAPRVGGKDGRPTHSKAWAAMLERTTERARARGHRWWLLVRRNPRTGEMAYYLAFAPRPVPLAALVAVAGRRWAIEESFQASKGLTGLDEHQVRRWTSWRRWTLLVMAAHAVLAIATLTARARDRDVARREGLIPLTCAEIRRLVVAAAHRVVEVAFIEAWSYWRRRHQDRARTSHYAARGQVPPTK</sequence>
<dbReference type="SUPFAM" id="SSF53098">
    <property type="entry name" value="Ribonuclease H-like"/>
    <property type="match status" value="1"/>
</dbReference>
<proteinExistence type="predicted"/>
<dbReference type="Pfam" id="PF13546">
    <property type="entry name" value="DDE_5"/>
    <property type="match status" value="1"/>
</dbReference>
<dbReference type="PANTHER" id="PTHR33627">
    <property type="entry name" value="TRANSPOSASE"/>
    <property type="match status" value="1"/>
</dbReference>
<evidence type="ECO:0000313" key="3">
    <source>
        <dbReference type="Proteomes" id="UP000321234"/>
    </source>
</evidence>
<dbReference type="OrthoDB" id="4954307at2"/>
<dbReference type="Proteomes" id="UP000321234">
    <property type="component" value="Unassembled WGS sequence"/>
</dbReference>
<dbReference type="InterPro" id="IPR012337">
    <property type="entry name" value="RNaseH-like_sf"/>
</dbReference>
<dbReference type="EMBL" id="VKAC01000005">
    <property type="protein sequence ID" value="TXR56531.1"/>
    <property type="molecule type" value="Genomic_DNA"/>
</dbReference>
<evidence type="ECO:0000259" key="1">
    <source>
        <dbReference type="Pfam" id="PF13546"/>
    </source>
</evidence>
<feature type="domain" description="Transposase IS701-like DDE" evidence="1">
    <location>
        <begin position="7"/>
        <end position="197"/>
    </location>
</feature>
<gene>
    <name evidence="2" type="ORF">FMM08_09385</name>
</gene>